<proteinExistence type="predicted"/>
<feature type="compositionally biased region" description="Basic and acidic residues" evidence="4">
    <location>
        <begin position="656"/>
        <end position="675"/>
    </location>
</feature>
<evidence type="ECO:0000256" key="2">
    <source>
        <dbReference type="ARBA" id="ARBA00022741"/>
    </source>
</evidence>
<dbReference type="CDD" id="cd22967">
    <property type="entry name" value="DD_AK7"/>
    <property type="match status" value="1"/>
</dbReference>
<feature type="region of interest" description="Disordered" evidence="4">
    <location>
        <begin position="642"/>
        <end position="675"/>
    </location>
</feature>
<dbReference type="InterPro" id="IPR036291">
    <property type="entry name" value="NAD(P)-bd_dom_sf"/>
</dbReference>
<keyword evidence="2" id="KW-0547">Nucleotide-binding</keyword>
<keyword evidence="6" id="KW-1185">Reference proteome</keyword>
<dbReference type="RefSeq" id="XP_051239699.1">
    <property type="nucleotide sequence ID" value="XM_051383739.1"/>
</dbReference>
<dbReference type="PANTHER" id="PTHR23359">
    <property type="entry name" value="NUCLEOTIDE KINASE"/>
    <property type="match status" value="1"/>
</dbReference>
<dbReference type="OMA" id="GHVEDDF"/>
<evidence type="ECO:0000313" key="5">
    <source>
        <dbReference type="Ensembl" id="ENSDLAP00005032045.1"/>
    </source>
</evidence>
<dbReference type="InterPro" id="IPR047499">
    <property type="entry name" value="DD_AK7"/>
</dbReference>
<dbReference type="GO" id="GO:0005524">
    <property type="term" value="F:ATP binding"/>
    <property type="evidence" value="ECO:0007669"/>
    <property type="project" value="InterPro"/>
</dbReference>
<keyword evidence="3" id="KW-0418">Kinase</keyword>
<dbReference type="CDD" id="cd01428">
    <property type="entry name" value="ADK"/>
    <property type="match status" value="1"/>
</dbReference>
<dbReference type="Pfam" id="PF05186">
    <property type="entry name" value="Dpy-30"/>
    <property type="match status" value="1"/>
</dbReference>
<dbReference type="OrthoDB" id="10262413at2759"/>
<dbReference type="Gene3D" id="1.20.890.10">
    <property type="entry name" value="cAMP-dependent protein kinase regulatory subunit, dimerization-anchoring domain"/>
    <property type="match status" value="1"/>
</dbReference>
<feature type="region of interest" description="Disordered" evidence="4">
    <location>
        <begin position="1"/>
        <end position="45"/>
    </location>
</feature>
<keyword evidence="1" id="KW-0808">Transferase</keyword>
<dbReference type="Proteomes" id="UP000694389">
    <property type="component" value="Unassembled WGS sequence"/>
</dbReference>
<dbReference type="Pfam" id="PF00406">
    <property type="entry name" value="ADK"/>
    <property type="match status" value="1"/>
</dbReference>
<feature type="compositionally biased region" description="Acidic residues" evidence="4">
    <location>
        <begin position="96"/>
        <end position="108"/>
    </location>
</feature>
<dbReference type="CTD" id="504040"/>
<dbReference type="Gene3D" id="3.40.50.300">
    <property type="entry name" value="P-loop containing nucleotide triphosphate hydrolases"/>
    <property type="match status" value="1"/>
</dbReference>
<dbReference type="Gene3D" id="3.40.50.720">
    <property type="entry name" value="NAD(P)-binding Rossmann-like Domain"/>
    <property type="match status" value="1"/>
</dbReference>
<reference evidence="5" key="1">
    <citation type="submission" date="2025-08" db="UniProtKB">
        <authorList>
            <consortium name="Ensembl"/>
        </authorList>
    </citation>
    <scope>IDENTIFICATION</scope>
</reference>
<evidence type="ECO:0000256" key="4">
    <source>
        <dbReference type="SAM" id="MobiDB-lite"/>
    </source>
</evidence>
<evidence type="ECO:0000256" key="3">
    <source>
        <dbReference type="ARBA" id="ARBA00022777"/>
    </source>
</evidence>
<dbReference type="InterPro" id="IPR007858">
    <property type="entry name" value="Dpy-30_motif"/>
</dbReference>
<dbReference type="SUPFAM" id="SSF51735">
    <property type="entry name" value="NAD(P)-binding Rossmann-fold domains"/>
    <property type="match status" value="1"/>
</dbReference>
<reference evidence="5" key="2">
    <citation type="submission" date="2025-09" db="UniProtKB">
        <authorList>
            <consortium name="Ensembl"/>
        </authorList>
    </citation>
    <scope>IDENTIFICATION</scope>
</reference>
<dbReference type="GO" id="GO:0019205">
    <property type="term" value="F:nucleobase-containing compound kinase activity"/>
    <property type="evidence" value="ECO:0007669"/>
    <property type="project" value="InterPro"/>
</dbReference>
<feature type="compositionally biased region" description="Basic and acidic residues" evidence="4">
    <location>
        <begin position="1"/>
        <end position="18"/>
    </location>
</feature>
<evidence type="ECO:0000313" key="6">
    <source>
        <dbReference type="Proteomes" id="UP000694389"/>
    </source>
</evidence>
<gene>
    <name evidence="5" type="primary">ak7b</name>
</gene>
<dbReference type="Ensembl" id="ENSDLAT00005034199.2">
    <property type="protein sequence ID" value="ENSDLAP00005032045.1"/>
    <property type="gene ID" value="ENSDLAG00005014371.2"/>
</dbReference>
<sequence length="758" mass="86579">MTKSQFDKSDLLQIERRTPPRAAKTLASQAREGHPHGNGTPTTLTLLPAVDRLAEPRMERLKQSPKRVFINNVDSYASKCISKFLSQCALGAPVDAEGEMETEEEEEEGRVGSKQSGEGAFHVVGTVSEEPDEGRAYVLEQYSKLNREELLAKLMSCDVVIYNITQHADQVEEASWAVSALHNEMSHFSKPKMFILVSTVMTWACSKSVDPDDDPFTDEIFWRRRAHPNFKQHTDLEKRVAKMGKTNMKLFSTYVVASGLQYGMGEQTFHFFFKTAWLGREGEIPVFGDGNNIVPTVHINDLASVIQNVIEQRPKPYYLLAVDYSNNTMGDIVKKISSALGPGKIQKKPVEEAFLTKDLSVMEIDSLLVNLRMEGVYLKELLSINWVCESGLVDNIELVVEEYRQTRGLLPIRLCVLGPPAVGKTTVSKQICEHYKLHHITLKETISETILKLEDTVKNAGPDAENEDTAAEAHELLNSLKDSMEQNGGLLDEQLLVKVVRDKLMSNPCRNQGFVLDSFPKTYEQAKELFYSEDHESEDEPSLISSHSKRIMPEFVLCLDASDDFLKNRVMNLPERLVKDHNYEQEHFLRRLARYREKNLEDETVISYFDELDITPMYLEITSSSEPDCLLLMQKIFDTVGQPRNYGPSSQEVEEEQRRKAEERMRREALEDAEQERKEAEEARLRVAHWEEWTKGLEDVRRQEEELLEAQSVPLRSYLIEHVMPTLTQGLMECCTARPQDPVDFLAEYLLKKNPLNH</sequence>
<dbReference type="GeneTree" id="ENSGT00390000015102"/>
<dbReference type="InterPro" id="IPR027417">
    <property type="entry name" value="P-loop_NTPase"/>
</dbReference>
<evidence type="ECO:0000256" key="1">
    <source>
        <dbReference type="ARBA" id="ARBA00022679"/>
    </source>
</evidence>
<name>A0A8C4FH04_DICLA</name>
<dbReference type="AlphaFoldDB" id="A0A8C4FH04"/>
<feature type="region of interest" description="Disordered" evidence="4">
    <location>
        <begin position="95"/>
        <end position="119"/>
    </location>
</feature>
<protein>
    <submittedName>
        <fullName evidence="5">Adenylate kinase 7b</fullName>
    </submittedName>
</protein>
<dbReference type="SUPFAM" id="SSF52540">
    <property type="entry name" value="P-loop containing nucleoside triphosphate hydrolases"/>
    <property type="match status" value="1"/>
</dbReference>
<dbReference type="GO" id="GO:0006139">
    <property type="term" value="P:nucleobase-containing compound metabolic process"/>
    <property type="evidence" value="ECO:0007669"/>
    <property type="project" value="InterPro"/>
</dbReference>
<organism evidence="5 6">
    <name type="scientific">Dicentrarchus labrax</name>
    <name type="common">European seabass</name>
    <name type="synonym">Morone labrax</name>
    <dbReference type="NCBI Taxonomy" id="13489"/>
    <lineage>
        <taxon>Eukaryota</taxon>
        <taxon>Metazoa</taxon>
        <taxon>Chordata</taxon>
        <taxon>Craniata</taxon>
        <taxon>Vertebrata</taxon>
        <taxon>Euteleostomi</taxon>
        <taxon>Actinopterygii</taxon>
        <taxon>Neopterygii</taxon>
        <taxon>Teleostei</taxon>
        <taxon>Neoteleostei</taxon>
        <taxon>Acanthomorphata</taxon>
        <taxon>Eupercaria</taxon>
        <taxon>Moronidae</taxon>
        <taxon>Dicentrarchus</taxon>
    </lineage>
</organism>
<accession>A0A8C4FH04</accession>
<dbReference type="GeneID" id="127354088"/>
<dbReference type="InterPro" id="IPR000850">
    <property type="entry name" value="Adenylat/UMP-CMP_kin"/>
</dbReference>